<dbReference type="InterPro" id="IPR005135">
    <property type="entry name" value="Endo/exonuclease/phosphatase"/>
</dbReference>
<dbReference type="Pfam" id="PF03372">
    <property type="entry name" value="Exo_endo_phos"/>
    <property type="match status" value="1"/>
</dbReference>
<keyword evidence="3" id="KW-0255">Endonuclease</keyword>
<feature type="transmembrane region" description="Helical" evidence="1">
    <location>
        <begin position="33"/>
        <end position="50"/>
    </location>
</feature>
<reference evidence="3 4" key="1">
    <citation type="submission" date="2022-10" db="EMBL/GenBank/DDBJ databases">
        <authorList>
            <person name="Xie J."/>
            <person name="Shen N."/>
        </authorList>
    </citation>
    <scope>NUCLEOTIDE SEQUENCE [LARGE SCALE GENOMIC DNA]</scope>
    <source>
        <strain evidence="3 4">YIM65594</strain>
    </source>
</reference>
<keyword evidence="1" id="KW-0812">Transmembrane</keyword>
<proteinExistence type="predicted"/>
<dbReference type="InterPro" id="IPR036691">
    <property type="entry name" value="Endo/exonu/phosph_ase_sf"/>
</dbReference>
<dbReference type="EMBL" id="JAOZYC010000198">
    <property type="protein sequence ID" value="MEB8343783.1"/>
    <property type="molecule type" value="Genomic_DNA"/>
</dbReference>
<sequence length="315" mass="33799">MLAALAALTTLVLLFHRRIPNTPGRLGSLVESFLPWCWLVLVVLFGLALLRRAPLAMLTLLVPTAVWAHQYGVLLPEPRSDGHDLVVVQHNVSDENTDPRGTASELSAAFPDLIALEELLPKARAVYERGLAGSHPHHAVVGTVGLWSKYPLTGVRAADIKPAGITEPWNRGLRAVVEAPQRDIAVYVAHLPSIRIGASGLASRWRDESARKLGAEVAAEKTDTVLVLGDFNGTVDDRGLTPLTSQLDVPDRGLAFSYPAAFPVARIDQIMARSANVGRIRPLPSTGSDHLPVRARIALDPLSAAPSASPGRSTR</sequence>
<keyword evidence="4" id="KW-1185">Reference proteome</keyword>
<evidence type="ECO:0000313" key="3">
    <source>
        <dbReference type="EMBL" id="MEB8343783.1"/>
    </source>
</evidence>
<keyword evidence="3" id="KW-0540">Nuclease</keyword>
<keyword evidence="3" id="KW-0378">Hydrolase</keyword>
<dbReference type="SUPFAM" id="SSF56219">
    <property type="entry name" value="DNase I-like"/>
    <property type="match status" value="1"/>
</dbReference>
<dbReference type="Proteomes" id="UP001354931">
    <property type="component" value="Unassembled WGS sequence"/>
</dbReference>
<protein>
    <submittedName>
        <fullName evidence="3">Endonuclease/exonuclease/phosphatase family protein</fullName>
    </submittedName>
</protein>
<gene>
    <name evidence="3" type="ORF">OKJ99_40505</name>
</gene>
<evidence type="ECO:0000256" key="1">
    <source>
        <dbReference type="SAM" id="Phobius"/>
    </source>
</evidence>
<organism evidence="3 4">
    <name type="scientific">Streptomyces endophyticus</name>
    <dbReference type="NCBI Taxonomy" id="714166"/>
    <lineage>
        <taxon>Bacteria</taxon>
        <taxon>Bacillati</taxon>
        <taxon>Actinomycetota</taxon>
        <taxon>Actinomycetes</taxon>
        <taxon>Kitasatosporales</taxon>
        <taxon>Streptomycetaceae</taxon>
        <taxon>Streptomyces</taxon>
    </lineage>
</organism>
<evidence type="ECO:0000259" key="2">
    <source>
        <dbReference type="Pfam" id="PF03372"/>
    </source>
</evidence>
<keyword evidence="1" id="KW-0472">Membrane</keyword>
<comment type="caution">
    <text evidence="3">The sequence shown here is derived from an EMBL/GenBank/DDBJ whole genome shotgun (WGS) entry which is preliminary data.</text>
</comment>
<evidence type="ECO:0000313" key="4">
    <source>
        <dbReference type="Proteomes" id="UP001354931"/>
    </source>
</evidence>
<keyword evidence="1" id="KW-1133">Transmembrane helix</keyword>
<name>A0ABU6FJW8_9ACTN</name>
<accession>A0ABU6FJW8</accession>
<feature type="domain" description="Endonuclease/exonuclease/phosphatase" evidence="2">
    <location>
        <begin position="89"/>
        <end position="290"/>
    </location>
</feature>
<dbReference type="GO" id="GO:0004519">
    <property type="term" value="F:endonuclease activity"/>
    <property type="evidence" value="ECO:0007669"/>
    <property type="project" value="UniProtKB-KW"/>
</dbReference>
<dbReference type="Gene3D" id="3.60.10.10">
    <property type="entry name" value="Endonuclease/exonuclease/phosphatase"/>
    <property type="match status" value="1"/>
</dbReference>